<reference evidence="2 3" key="1">
    <citation type="submission" date="2016-10" db="EMBL/GenBank/DDBJ databases">
        <authorList>
            <person name="de Groot N.N."/>
        </authorList>
    </citation>
    <scope>NUCLEOTIDE SEQUENCE [LARGE SCALE GENOMIC DNA]</scope>
    <source>
        <strain evidence="2 3">EP1-55-1</strain>
    </source>
</reference>
<name>A0A1I5TQL7_9BACT</name>
<dbReference type="GO" id="GO:0016887">
    <property type="term" value="F:ATP hydrolysis activity"/>
    <property type="evidence" value="ECO:0007669"/>
    <property type="project" value="InterPro"/>
</dbReference>
<evidence type="ECO:0000313" key="2">
    <source>
        <dbReference type="EMBL" id="SFP84907.1"/>
    </source>
</evidence>
<feature type="domain" description="ATPase dynein-related AAA" evidence="1">
    <location>
        <begin position="211"/>
        <end position="292"/>
    </location>
</feature>
<dbReference type="GO" id="GO:0005524">
    <property type="term" value="F:ATP binding"/>
    <property type="evidence" value="ECO:0007669"/>
    <property type="project" value="InterPro"/>
</dbReference>
<dbReference type="Proteomes" id="UP000199227">
    <property type="component" value="Unassembled WGS sequence"/>
</dbReference>
<dbReference type="AlphaFoldDB" id="A0A1I5TQL7"/>
<dbReference type="InterPro" id="IPR011704">
    <property type="entry name" value="ATPase_dyneun-rel_AAA"/>
</dbReference>
<dbReference type="RefSeq" id="WP_092913879.1">
    <property type="nucleotide sequence ID" value="NZ_FOXB01000046.1"/>
</dbReference>
<dbReference type="EMBL" id="FOXB01000046">
    <property type="protein sequence ID" value="SFP84907.1"/>
    <property type="molecule type" value="Genomic_DNA"/>
</dbReference>
<dbReference type="InterPro" id="IPR052934">
    <property type="entry name" value="Methyl-DNA_Rec/Restrict_Enz"/>
</dbReference>
<dbReference type="Pfam" id="PF07728">
    <property type="entry name" value="AAA_5"/>
    <property type="match status" value="1"/>
</dbReference>
<proteinExistence type="predicted"/>
<sequence>MNIRVGMGYHTKEDRKDLKTAFEYYKEQGQIEFVTFHQSYGYEEFIEGLKAETDEDSDIKYEVKSGIFKELAERAKINFEDSQKEQTFKFQELLYDFLNDVEDTLNNGNEYFLNQKVTIKSINKNKHGDFVSFTLGGSVKSDQRLTKDIIERDLKKFIDKEIETADDIKPKFESKNKRHGNAIYYFLLFEAIEKFKNKQHKNYYENSEELKNYILIIDEINRGNISKIFGELITLIEPSKRLGADEEIRVKLPYSGDSEEPFGVPQNLYILGTMNTADRSIALIDTALRRRFDFEEMMPDLSVLSSDDQKIKDYNSDDEQENDLKIEGINIRLLLKKINQRIEYLYDRDHTIGHAYFMCLKDTKNDKKNELDNIFKNKIIPLLQEYFYDDWEKIQIVLGDHPEQFKKKTNITNISDYQFIQNKDVKEKDILGFDHPDIDNDGIEYNINSNFKKEAYIKIYGNYPLTKESQNDA</sequence>
<dbReference type="PANTHER" id="PTHR37291">
    <property type="entry name" value="5-METHYLCYTOSINE-SPECIFIC RESTRICTION ENZYME B"/>
    <property type="match status" value="1"/>
</dbReference>
<dbReference type="InterPro" id="IPR027417">
    <property type="entry name" value="P-loop_NTPase"/>
</dbReference>
<dbReference type="PANTHER" id="PTHR37291:SF1">
    <property type="entry name" value="TYPE IV METHYL-DIRECTED RESTRICTION ENZYME ECOKMCRB SUBUNIT"/>
    <property type="match status" value="1"/>
</dbReference>
<gene>
    <name evidence="2" type="ORF">SAMN05216234_14621</name>
</gene>
<evidence type="ECO:0000313" key="3">
    <source>
        <dbReference type="Proteomes" id="UP000199227"/>
    </source>
</evidence>
<keyword evidence="3" id="KW-1185">Reference proteome</keyword>
<organism evidence="2 3">
    <name type="scientific">Hydrogenimonas thermophila</name>
    <dbReference type="NCBI Taxonomy" id="223786"/>
    <lineage>
        <taxon>Bacteria</taxon>
        <taxon>Pseudomonadati</taxon>
        <taxon>Campylobacterota</taxon>
        <taxon>Epsilonproteobacteria</taxon>
        <taxon>Campylobacterales</taxon>
        <taxon>Hydrogenimonadaceae</taxon>
        <taxon>Hydrogenimonas</taxon>
    </lineage>
</organism>
<dbReference type="STRING" id="223786.SAMN05216234_14621"/>
<evidence type="ECO:0000259" key="1">
    <source>
        <dbReference type="Pfam" id="PF07728"/>
    </source>
</evidence>
<dbReference type="OrthoDB" id="9781481at2"/>
<protein>
    <submittedName>
        <fullName evidence="2">5-methylcytosine-specific restriction enzyme B</fullName>
    </submittedName>
</protein>
<accession>A0A1I5TQL7</accession>
<dbReference type="Gene3D" id="3.40.50.300">
    <property type="entry name" value="P-loop containing nucleotide triphosphate hydrolases"/>
    <property type="match status" value="1"/>
</dbReference>
<dbReference type="SUPFAM" id="SSF52540">
    <property type="entry name" value="P-loop containing nucleoside triphosphate hydrolases"/>
    <property type="match status" value="1"/>
</dbReference>